<name>A0A3S4DCZ1_9MICO</name>
<dbReference type="SUPFAM" id="SSF52540">
    <property type="entry name" value="P-loop containing nucleoside triphosphate hydrolases"/>
    <property type="match status" value="1"/>
</dbReference>
<dbReference type="PROSITE" id="PS50893">
    <property type="entry name" value="ABC_TRANSPORTER_2"/>
    <property type="match status" value="1"/>
</dbReference>
<dbReference type="InterPro" id="IPR003593">
    <property type="entry name" value="AAA+_ATPase"/>
</dbReference>
<dbReference type="Gene3D" id="3.40.50.300">
    <property type="entry name" value="P-loop containing nucleotide triphosphate hydrolases"/>
    <property type="match status" value="1"/>
</dbReference>
<organism evidence="6 7">
    <name type="scientific">Labedella phragmitis</name>
    <dbReference type="NCBI Taxonomy" id="2498849"/>
    <lineage>
        <taxon>Bacteria</taxon>
        <taxon>Bacillati</taxon>
        <taxon>Actinomycetota</taxon>
        <taxon>Actinomycetes</taxon>
        <taxon>Micrococcales</taxon>
        <taxon>Microbacteriaceae</taxon>
        <taxon>Labedella</taxon>
    </lineage>
</organism>
<comment type="caution">
    <text evidence="6">The sequence shown here is derived from an EMBL/GenBank/DDBJ whole genome shotgun (WGS) entry which is preliminary data.</text>
</comment>
<evidence type="ECO:0000256" key="3">
    <source>
        <dbReference type="ARBA" id="ARBA00022741"/>
    </source>
</evidence>
<evidence type="ECO:0000256" key="1">
    <source>
        <dbReference type="ARBA" id="ARBA00005417"/>
    </source>
</evidence>
<keyword evidence="7" id="KW-1185">Reference proteome</keyword>
<dbReference type="PANTHER" id="PTHR43335">
    <property type="entry name" value="ABC TRANSPORTER, ATP-BINDING PROTEIN"/>
    <property type="match status" value="1"/>
</dbReference>
<dbReference type="AlphaFoldDB" id="A0A3S4DCZ1"/>
<evidence type="ECO:0000259" key="5">
    <source>
        <dbReference type="PROSITE" id="PS50893"/>
    </source>
</evidence>
<protein>
    <submittedName>
        <fullName evidence="6">ATP-binding cassette domain-containing protein</fullName>
    </submittedName>
</protein>
<dbReference type="RefSeq" id="WP_128496223.1">
    <property type="nucleotide sequence ID" value="NZ_RZNB01000008.1"/>
</dbReference>
<dbReference type="InterPro" id="IPR003439">
    <property type="entry name" value="ABC_transporter-like_ATP-bd"/>
</dbReference>
<dbReference type="GO" id="GO:0016887">
    <property type="term" value="F:ATP hydrolysis activity"/>
    <property type="evidence" value="ECO:0007669"/>
    <property type="project" value="InterPro"/>
</dbReference>
<sequence>MIHARGLTKRYGTRTAVDGIDFTVEPGRVTGFLGPNGAGKSTTMRMIVGLDRPTAGTVTVGGHPYRSSAAPLREVGVLLDAKAVHSGRTAYKHLLAMGATHGIGKERVREVIGMTGLESVAGKRVKGFSLGMGQRLGIAAALLGDPGILILDEPVNGLDPEGVRWVRTLVRGLAAEGRTVLLSSHLMSEMAQTADQLIVLGRGRILEDAPVGDVISRTNGTTVRVRTNDLGRLAALVAGDGVTVNREADGSATLSGVTPERIGDSAAAAGLPIYELTVVSGSLEDAYLTLTADEVEYRSTAAEEIAR</sequence>
<dbReference type="InterPro" id="IPR027417">
    <property type="entry name" value="P-loop_NTPase"/>
</dbReference>
<evidence type="ECO:0000256" key="2">
    <source>
        <dbReference type="ARBA" id="ARBA00022448"/>
    </source>
</evidence>
<accession>A0A3S4DCZ1</accession>
<dbReference type="EMBL" id="RZNB01000008">
    <property type="protein sequence ID" value="RWZ46191.1"/>
    <property type="molecule type" value="Genomic_DNA"/>
</dbReference>
<evidence type="ECO:0000313" key="7">
    <source>
        <dbReference type="Proteomes" id="UP000288547"/>
    </source>
</evidence>
<keyword evidence="4 6" id="KW-0067">ATP-binding</keyword>
<comment type="similarity">
    <text evidence="1">Belongs to the ABC transporter superfamily.</text>
</comment>
<dbReference type="PANTHER" id="PTHR43335:SF4">
    <property type="entry name" value="ABC TRANSPORTER, ATP-BINDING PROTEIN"/>
    <property type="match status" value="1"/>
</dbReference>
<keyword evidence="3" id="KW-0547">Nucleotide-binding</keyword>
<dbReference type="SMART" id="SM00382">
    <property type="entry name" value="AAA"/>
    <property type="match status" value="1"/>
</dbReference>
<dbReference type="GO" id="GO:0005524">
    <property type="term" value="F:ATP binding"/>
    <property type="evidence" value="ECO:0007669"/>
    <property type="project" value="UniProtKB-KW"/>
</dbReference>
<dbReference type="Proteomes" id="UP000288547">
    <property type="component" value="Unassembled WGS sequence"/>
</dbReference>
<reference evidence="6 7" key="1">
    <citation type="submission" date="2018-12" db="EMBL/GenBank/DDBJ databases">
        <authorList>
            <person name="Li F."/>
        </authorList>
    </citation>
    <scope>NUCLEOTIDE SEQUENCE [LARGE SCALE GENOMIC DNA]</scope>
    <source>
        <strain evidence="6 7">11W25H-1</strain>
    </source>
</reference>
<feature type="domain" description="ABC transporter" evidence="5">
    <location>
        <begin position="2"/>
        <end position="227"/>
    </location>
</feature>
<keyword evidence="2" id="KW-0813">Transport</keyword>
<gene>
    <name evidence="6" type="ORF">ELQ90_15575</name>
</gene>
<dbReference type="OrthoDB" id="9804819at2"/>
<dbReference type="Pfam" id="PF00005">
    <property type="entry name" value="ABC_tran"/>
    <property type="match status" value="1"/>
</dbReference>
<proteinExistence type="inferred from homology"/>
<evidence type="ECO:0000256" key="4">
    <source>
        <dbReference type="ARBA" id="ARBA00022840"/>
    </source>
</evidence>
<evidence type="ECO:0000313" key="6">
    <source>
        <dbReference type="EMBL" id="RWZ46191.1"/>
    </source>
</evidence>